<dbReference type="Gene3D" id="1.20.1420.30">
    <property type="entry name" value="NCX, central ion-binding region"/>
    <property type="match status" value="1"/>
</dbReference>
<evidence type="ECO:0000259" key="6">
    <source>
        <dbReference type="Pfam" id="PF01699"/>
    </source>
</evidence>
<keyword evidence="3 5" id="KW-1133">Transmembrane helix</keyword>
<keyword evidence="2 5" id="KW-0812">Transmembrane</keyword>
<feature type="transmembrane region" description="Helical" evidence="5">
    <location>
        <begin position="12"/>
        <end position="30"/>
    </location>
</feature>
<keyword evidence="4 5" id="KW-0472">Membrane</keyword>
<evidence type="ECO:0000256" key="4">
    <source>
        <dbReference type="ARBA" id="ARBA00023136"/>
    </source>
</evidence>
<feature type="transmembrane region" description="Helical" evidence="5">
    <location>
        <begin position="370"/>
        <end position="387"/>
    </location>
</feature>
<feature type="domain" description="Sodium/calcium exchanger membrane region" evidence="6">
    <location>
        <begin position="264"/>
        <end position="386"/>
    </location>
</feature>
<gene>
    <name evidence="7" type="ORF">SNE34_02405</name>
</gene>
<feature type="transmembrane region" description="Helical" evidence="5">
    <location>
        <begin position="296"/>
        <end position="322"/>
    </location>
</feature>
<dbReference type="RefSeq" id="WP_332614339.1">
    <property type="nucleotide sequence ID" value="NZ_JAXGFP010000001.1"/>
</dbReference>
<organism evidence="7 8">
    <name type="scientific">Novilysobacter erysipheiresistens</name>
    <dbReference type="NCBI Taxonomy" id="1749332"/>
    <lineage>
        <taxon>Bacteria</taxon>
        <taxon>Pseudomonadati</taxon>
        <taxon>Pseudomonadota</taxon>
        <taxon>Gammaproteobacteria</taxon>
        <taxon>Lysobacterales</taxon>
        <taxon>Lysobacteraceae</taxon>
        <taxon>Novilysobacter</taxon>
    </lineage>
</organism>
<comment type="caution">
    <text evidence="7">The sequence shown here is derived from an EMBL/GenBank/DDBJ whole genome shotgun (WGS) entry which is preliminary data.</text>
</comment>
<dbReference type="EMBL" id="JAXGFP010000001">
    <property type="protein sequence ID" value="MEG3182864.1"/>
    <property type="molecule type" value="Genomic_DNA"/>
</dbReference>
<protein>
    <submittedName>
        <fullName evidence="7">Sodium/calcium exchanger protein</fullName>
    </submittedName>
</protein>
<dbReference type="Proteomes" id="UP001355056">
    <property type="component" value="Unassembled WGS sequence"/>
</dbReference>
<feature type="transmembrane region" description="Helical" evidence="5">
    <location>
        <begin position="267"/>
        <end position="284"/>
    </location>
</feature>
<feature type="transmembrane region" description="Helical" evidence="5">
    <location>
        <begin position="101"/>
        <end position="124"/>
    </location>
</feature>
<comment type="subcellular location">
    <subcellularLocation>
        <location evidence="1">Membrane</location>
        <topology evidence="1">Multi-pass membrane protein</topology>
    </subcellularLocation>
</comment>
<dbReference type="InterPro" id="IPR004837">
    <property type="entry name" value="NaCa_Exmemb"/>
</dbReference>
<evidence type="ECO:0000256" key="3">
    <source>
        <dbReference type="ARBA" id="ARBA00022989"/>
    </source>
</evidence>
<feature type="transmembrane region" description="Helical" evidence="5">
    <location>
        <begin position="178"/>
        <end position="196"/>
    </location>
</feature>
<feature type="transmembrane region" description="Helical" evidence="5">
    <location>
        <begin position="42"/>
        <end position="66"/>
    </location>
</feature>
<evidence type="ECO:0000256" key="5">
    <source>
        <dbReference type="SAM" id="Phobius"/>
    </source>
</evidence>
<sequence>MAGGSGGTWWKWGLPVGIGIVAAAMAMEHFGPHWPLPVNAMLALGGLLTIAGSCEVMILAAVGLAGKLRWNEYVAGVIAGLASNLPEIAMLAFVVAADVRIAFVVTLLTLHINVLVFSIFCVLMPRDEHGHASLPKAISVLGSDMLACAAGLMIAMGFLMIAMSSFDGGGHAGEGLGLWDLLMIAAALLAVMVVYLRSLIRRFSGTSTEAGAEQAEGGTTRASASWGMIAFYGGLGSIGALIGGHAVGDFADNLVGFLRGEGYSEMIGAIVVAFLAGMPAYILVTSAHLKGKTQLALSNVFGAIVQVPFVILPAVLLFAALLSGLGVVPLLPEGGILAIDLETVSVILFGFPTLLVLWKSITDDGAVNKLETTIMLALFALVLYFLAVHG</sequence>
<proteinExistence type="predicted"/>
<evidence type="ECO:0000256" key="2">
    <source>
        <dbReference type="ARBA" id="ARBA00022692"/>
    </source>
</evidence>
<keyword evidence="8" id="KW-1185">Reference proteome</keyword>
<feature type="transmembrane region" description="Helical" evidence="5">
    <location>
        <begin position="145"/>
        <end position="166"/>
    </location>
</feature>
<dbReference type="InterPro" id="IPR044880">
    <property type="entry name" value="NCX_ion-bd_dom_sf"/>
</dbReference>
<dbReference type="Pfam" id="PF01699">
    <property type="entry name" value="Na_Ca_ex"/>
    <property type="match status" value="1"/>
</dbReference>
<evidence type="ECO:0000313" key="8">
    <source>
        <dbReference type="Proteomes" id="UP001355056"/>
    </source>
</evidence>
<name>A0ABU7YVB4_9GAMM</name>
<reference evidence="7 8" key="1">
    <citation type="journal article" date="2016" name="Int. J. Syst. Evol. Microbiol.">
        <title>Lysobacter erysipheiresistens sp. nov., an antagonist of powdery mildew, isolated from tobacco-cultivated soil.</title>
        <authorList>
            <person name="Xie B."/>
            <person name="Li T."/>
            <person name="Lin X."/>
            <person name="Wang C.J."/>
            <person name="Chen Y.J."/>
            <person name="Liu W.J."/>
            <person name="Zhao Z.W."/>
        </authorList>
    </citation>
    <scope>NUCLEOTIDE SEQUENCE [LARGE SCALE GENOMIC DNA]</scope>
    <source>
        <strain evidence="7 8">RS-LYSO-3</strain>
    </source>
</reference>
<feature type="transmembrane region" description="Helical" evidence="5">
    <location>
        <begin position="229"/>
        <end position="247"/>
    </location>
</feature>
<accession>A0ABU7YVB4</accession>
<feature type="transmembrane region" description="Helical" evidence="5">
    <location>
        <begin position="73"/>
        <end position="95"/>
    </location>
</feature>
<evidence type="ECO:0000313" key="7">
    <source>
        <dbReference type="EMBL" id="MEG3182864.1"/>
    </source>
</evidence>
<feature type="transmembrane region" description="Helical" evidence="5">
    <location>
        <begin position="334"/>
        <end position="358"/>
    </location>
</feature>
<evidence type="ECO:0000256" key="1">
    <source>
        <dbReference type="ARBA" id="ARBA00004141"/>
    </source>
</evidence>